<evidence type="ECO:0000313" key="2">
    <source>
        <dbReference type="EMBL" id="AYR24965.1"/>
    </source>
</evidence>
<proteinExistence type="predicted"/>
<name>A0AAD0XHY3_9BURK</name>
<dbReference type="RefSeq" id="WP_058895826.1">
    <property type="nucleotide sequence ID" value="NZ_CP024996.1"/>
</dbReference>
<dbReference type="Proteomes" id="UP000269199">
    <property type="component" value="Chromosome"/>
</dbReference>
<keyword evidence="1" id="KW-1133">Transmembrane helix</keyword>
<feature type="transmembrane region" description="Helical" evidence="1">
    <location>
        <begin position="12"/>
        <end position="34"/>
    </location>
</feature>
<protein>
    <submittedName>
        <fullName evidence="2">Uncharacterized protein</fullName>
    </submittedName>
</protein>
<accession>A0AAD0XHY3</accession>
<organism evidence="2 3">
    <name type="scientific">Herbaspirillum rubrisubalbicans</name>
    <dbReference type="NCBI Taxonomy" id="80842"/>
    <lineage>
        <taxon>Bacteria</taxon>
        <taxon>Pseudomonadati</taxon>
        <taxon>Pseudomonadota</taxon>
        <taxon>Betaproteobacteria</taxon>
        <taxon>Burkholderiales</taxon>
        <taxon>Oxalobacteraceae</taxon>
        <taxon>Herbaspirillum</taxon>
    </lineage>
</organism>
<evidence type="ECO:0000256" key="1">
    <source>
        <dbReference type="SAM" id="Phobius"/>
    </source>
</evidence>
<keyword evidence="1" id="KW-0812">Transmembrane</keyword>
<gene>
    <name evidence="2" type="ORF">RC54_14540</name>
</gene>
<sequence length="78" mass="8635">MDNLIGAALGLLRYLAVNTIFYAIGGVLLKLLTLGRYPRWLPLRQGHWRQQAQDFELVALLGLLATVALVILAAHLLN</sequence>
<reference evidence="2 3" key="1">
    <citation type="submission" date="2017-11" db="EMBL/GenBank/DDBJ databases">
        <title>Complete genome sequence of Herbaspirillum rubrisubalbicans DSM 11543.</title>
        <authorList>
            <person name="Chen M."/>
            <person name="An Q."/>
        </authorList>
    </citation>
    <scope>NUCLEOTIDE SEQUENCE [LARGE SCALE GENOMIC DNA]</scope>
    <source>
        <strain evidence="2 3">DSM 11543</strain>
    </source>
</reference>
<dbReference type="EMBL" id="CP024996">
    <property type="protein sequence ID" value="AYR24965.1"/>
    <property type="molecule type" value="Genomic_DNA"/>
</dbReference>
<evidence type="ECO:0000313" key="3">
    <source>
        <dbReference type="Proteomes" id="UP000269199"/>
    </source>
</evidence>
<keyword evidence="1" id="KW-0472">Membrane</keyword>
<feature type="transmembrane region" description="Helical" evidence="1">
    <location>
        <begin position="55"/>
        <end position="77"/>
    </location>
</feature>
<dbReference type="AlphaFoldDB" id="A0AAD0XHY3"/>